<dbReference type="EMBL" id="BARS01036402">
    <property type="protein sequence ID" value="GAG15127.1"/>
    <property type="molecule type" value="Genomic_DNA"/>
</dbReference>
<evidence type="ECO:0000256" key="1">
    <source>
        <dbReference type="SAM" id="MobiDB-lite"/>
    </source>
</evidence>
<dbReference type="PROSITE" id="PS50222">
    <property type="entry name" value="EF_HAND_2"/>
    <property type="match status" value="1"/>
</dbReference>
<protein>
    <recommendedName>
        <fullName evidence="2">EF-hand domain-containing protein</fullName>
    </recommendedName>
</protein>
<reference evidence="3" key="1">
    <citation type="journal article" date="2014" name="Front. Microbiol.">
        <title>High frequency of phylogenetically diverse reductive dehalogenase-homologous genes in deep subseafloor sedimentary metagenomes.</title>
        <authorList>
            <person name="Kawai M."/>
            <person name="Futagami T."/>
            <person name="Toyoda A."/>
            <person name="Takaki Y."/>
            <person name="Nishi S."/>
            <person name="Hori S."/>
            <person name="Arai W."/>
            <person name="Tsubouchi T."/>
            <person name="Morono Y."/>
            <person name="Uchiyama I."/>
            <person name="Ito T."/>
            <person name="Fujiyama A."/>
            <person name="Inagaki F."/>
            <person name="Takami H."/>
        </authorList>
    </citation>
    <scope>NUCLEOTIDE SEQUENCE</scope>
    <source>
        <strain evidence="3">Expedition CK06-06</strain>
    </source>
</reference>
<evidence type="ECO:0000259" key="2">
    <source>
        <dbReference type="PROSITE" id="PS50222"/>
    </source>
</evidence>
<feature type="non-terminal residue" evidence="3">
    <location>
        <position position="1"/>
    </location>
</feature>
<name>X0VVH9_9ZZZZ</name>
<sequence length="257" mass="28687">DDEGADDTGKGTPKTVPYDRLRKVVGQKNEATERLKALESQFATANEREQTLTAQIKELQGDAQLLNAIKELHQDEKYRPMIENLDRALQGIDEEIDDAQDDGDDKATKDLLQKFEKKTAELDDLMADQRAEGLWDKTAGLAKSMLDALPEAYTDEDRTLLGEMWTPRVDWDGIEEGGESVIVPALNDSLAAVIKRYGTPKGAIAAKTTEEIEERNPEVKIVSDEDKVKDILEKNWAELDENGKPLISEEDFDQGLA</sequence>
<organism evidence="3">
    <name type="scientific">marine sediment metagenome</name>
    <dbReference type="NCBI Taxonomy" id="412755"/>
    <lineage>
        <taxon>unclassified sequences</taxon>
        <taxon>metagenomes</taxon>
        <taxon>ecological metagenomes</taxon>
    </lineage>
</organism>
<proteinExistence type="predicted"/>
<feature type="domain" description="EF-hand" evidence="2">
    <location>
        <begin position="227"/>
        <end position="257"/>
    </location>
</feature>
<dbReference type="AlphaFoldDB" id="X0VVH9"/>
<accession>X0VVH9</accession>
<feature type="region of interest" description="Disordered" evidence="1">
    <location>
        <begin position="1"/>
        <end position="27"/>
    </location>
</feature>
<comment type="caution">
    <text evidence="3">The sequence shown here is derived from an EMBL/GenBank/DDBJ whole genome shotgun (WGS) entry which is preliminary data.</text>
</comment>
<evidence type="ECO:0000313" key="3">
    <source>
        <dbReference type="EMBL" id="GAG15127.1"/>
    </source>
</evidence>
<dbReference type="GO" id="GO:0005509">
    <property type="term" value="F:calcium ion binding"/>
    <property type="evidence" value="ECO:0007669"/>
    <property type="project" value="InterPro"/>
</dbReference>
<feature type="non-terminal residue" evidence="3">
    <location>
        <position position="257"/>
    </location>
</feature>
<gene>
    <name evidence="3" type="ORF">S01H1_55966</name>
</gene>
<dbReference type="InterPro" id="IPR002048">
    <property type="entry name" value="EF_hand_dom"/>
</dbReference>